<evidence type="ECO:0000256" key="5">
    <source>
        <dbReference type="SAM" id="Coils"/>
    </source>
</evidence>
<protein>
    <submittedName>
        <fullName evidence="8">THO complex subunit 7 homolog</fullName>
    </submittedName>
</protein>
<name>A0AAJ6VV15_9ACAR</name>
<dbReference type="KEGG" id="goe:100903489"/>
<reference evidence="8" key="1">
    <citation type="submission" date="2025-08" db="UniProtKB">
        <authorList>
            <consortium name="RefSeq"/>
        </authorList>
    </citation>
    <scope>IDENTIFICATION</scope>
</reference>
<dbReference type="InterPro" id="IPR008501">
    <property type="entry name" value="THOC7/Mft1"/>
</dbReference>
<dbReference type="PANTHER" id="PTHR23405">
    <property type="entry name" value="MAINTENANCE OF KILLER 16 MAK16 PROTEIN-RELATED"/>
    <property type="match status" value="1"/>
</dbReference>
<dbReference type="GO" id="GO:0006406">
    <property type="term" value="P:mRNA export from nucleus"/>
    <property type="evidence" value="ECO:0007669"/>
    <property type="project" value="TreeGrafter"/>
</dbReference>
<evidence type="ECO:0000256" key="4">
    <source>
        <dbReference type="ARBA" id="ARBA00023242"/>
    </source>
</evidence>
<dbReference type="PANTHER" id="PTHR23405:SF5">
    <property type="entry name" value="THO COMPLEX SUBUNIT 7 HOMOLOG"/>
    <property type="match status" value="1"/>
</dbReference>
<dbReference type="Proteomes" id="UP000694867">
    <property type="component" value="Unplaced"/>
</dbReference>
<keyword evidence="3 5" id="KW-0175">Coiled coil</keyword>
<dbReference type="GeneID" id="100903489"/>
<comment type="similarity">
    <text evidence="2">Belongs to the THOC7 family.</text>
</comment>
<evidence type="ECO:0000256" key="6">
    <source>
        <dbReference type="SAM" id="MobiDB-lite"/>
    </source>
</evidence>
<proteinExistence type="inferred from homology"/>
<feature type="compositionally biased region" description="Acidic residues" evidence="6">
    <location>
        <begin position="204"/>
        <end position="214"/>
    </location>
</feature>
<dbReference type="GO" id="GO:0006397">
    <property type="term" value="P:mRNA processing"/>
    <property type="evidence" value="ECO:0007669"/>
    <property type="project" value="InterPro"/>
</dbReference>
<keyword evidence="4" id="KW-0539">Nucleus</keyword>
<dbReference type="CTD" id="80145"/>
<evidence type="ECO:0000313" key="8">
    <source>
        <dbReference type="RefSeq" id="XP_003738907.1"/>
    </source>
</evidence>
<dbReference type="Pfam" id="PF05615">
    <property type="entry name" value="THOC7"/>
    <property type="match status" value="1"/>
</dbReference>
<dbReference type="RefSeq" id="XP_003738907.1">
    <property type="nucleotide sequence ID" value="XM_003738859.1"/>
</dbReference>
<evidence type="ECO:0000256" key="2">
    <source>
        <dbReference type="ARBA" id="ARBA00006482"/>
    </source>
</evidence>
<keyword evidence="7" id="KW-1185">Reference proteome</keyword>
<gene>
    <name evidence="8" type="primary">LOC100903489</name>
</gene>
<sequence length="214" mass="24744">MGSSVTDDEVIRRKLLVDGEGMGDDRRIDLLLKSFFKWVNKPAESDDQQSSLDSLENTIDGCLMSMIKSQKVMSMNEAELSQYNKLYLQIEEDIQKTSADIEKSKVDFKTAREVRCYREQYHALSKVIAEEKDRKETTKDLAKAEIGMLELNRKREQLAARIEQHRRQFQVLLSAVQQLQSLNGKDEEPLEEGEMQEAEKLEDLSEEDTIMSME</sequence>
<evidence type="ECO:0000256" key="1">
    <source>
        <dbReference type="ARBA" id="ARBA00004123"/>
    </source>
</evidence>
<accession>A0AAJ6VV15</accession>
<dbReference type="GO" id="GO:0000445">
    <property type="term" value="C:THO complex part of transcription export complex"/>
    <property type="evidence" value="ECO:0007669"/>
    <property type="project" value="InterPro"/>
</dbReference>
<comment type="subcellular location">
    <subcellularLocation>
        <location evidence="1">Nucleus</location>
    </subcellularLocation>
</comment>
<dbReference type="AlphaFoldDB" id="A0AAJ6VV15"/>
<evidence type="ECO:0000313" key="7">
    <source>
        <dbReference type="Proteomes" id="UP000694867"/>
    </source>
</evidence>
<feature type="coiled-coil region" evidence="5">
    <location>
        <begin position="141"/>
        <end position="182"/>
    </location>
</feature>
<evidence type="ECO:0000256" key="3">
    <source>
        <dbReference type="ARBA" id="ARBA00023054"/>
    </source>
</evidence>
<organism evidence="7 8">
    <name type="scientific">Galendromus occidentalis</name>
    <name type="common">western predatory mite</name>
    <dbReference type="NCBI Taxonomy" id="34638"/>
    <lineage>
        <taxon>Eukaryota</taxon>
        <taxon>Metazoa</taxon>
        <taxon>Ecdysozoa</taxon>
        <taxon>Arthropoda</taxon>
        <taxon>Chelicerata</taxon>
        <taxon>Arachnida</taxon>
        <taxon>Acari</taxon>
        <taxon>Parasitiformes</taxon>
        <taxon>Mesostigmata</taxon>
        <taxon>Gamasina</taxon>
        <taxon>Phytoseioidea</taxon>
        <taxon>Phytoseiidae</taxon>
        <taxon>Typhlodrominae</taxon>
        <taxon>Galendromus</taxon>
    </lineage>
</organism>
<feature type="region of interest" description="Disordered" evidence="6">
    <location>
        <begin position="182"/>
        <end position="214"/>
    </location>
</feature>